<dbReference type="InterPro" id="IPR027417">
    <property type="entry name" value="P-loop_NTPase"/>
</dbReference>
<accession>A0A1K0IIP7</accession>
<dbReference type="AlphaFoldDB" id="A0A1K0IIP7"/>
<evidence type="ECO:0000313" key="1">
    <source>
        <dbReference type="EMBL" id="SCU77355.1"/>
    </source>
</evidence>
<dbReference type="EMBL" id="FMSH01000308">
    <property type="protein sequence ID" value="SCU77355.1"/>
    <property type="molecule type" value="Genomic_DNA"/>
</dbReference>
<protein>
    <submittedName>
        <fullName evidence="1">Uncharacterized protein</fullName>
    </submittedName>
</protein>
<dbReference type="RefSeq" id="WP_340526890.1">
    <property type="nucleotide sequence ID" value="NZ_FMSH01000308.1"/>
</dbReference>
<reference evidence="1" key="1">
    <citation type="submission" date="2016-09" db="EMBL/GenBank/DDBJ databases">
        <authorList>
            <person name="Capua I."/>
            <person name="De Benedictis P."/>
            <person name="Joannis T."/>
            <person name="Lombin L.H."/>
            <person name="Cattoli G."/>
        </authorList>
    </citation>
    <scope>NUCLEOTIDE SEQUENCE</scope>
    <source>
        <strain evidence="1">B9</strain>
    </source>
</reference>
<sequence length="156" mass="16951">MGHVILTPAIVADLVSDCLGTVKVLGIVGRCRTGKTLSLKQWTEETRTQNGVRVAYADNQTLLVSEKVEVDFDGQVRGAAIGHYPMFDLNGADVVIVDEPLQNRELVERLFAHVDPNGGAFMHRLLVLPIQTEGEIDSFGIPRSAVQLYSVAGLPL</sequence>
<proteinExistence type="predicted"/>
<organism evidence="1">
    <name type="scientific">Cupriavidus necator</name>
    <name type="common">Alcaligenes eutrophus</name>
    <name type="synonym">Ralstonia eutropha</name>
    <dbReference type="NCBI Taxonomy" id="106590"/>
    <lineage>
        <taxon>Bacteria</taxon>
        <taxon>Pseudomonadati</taxon>
        <taxon>Pseudomonadota</taxon>
        <taxon>Betaproteobacteria</taxon>
        <taxon>Burkholderiales</taxon>
        <taxon>Burkholderiaceae</taxon>
        <taxon>Cupriavidus</taxon>
    </lineage>
</organism>
<gene>
    <name evidence="1" type="ORF">CNECB9_3760017</name>
</gene>
<name>A0A1K0IIP7_CUPNE</name>
<dbReference type="SUPFAM" id="SSF52540">
    <property type="entry name" value="P-loop containing nucleoside triphosphate hydrolases"/>
    <property type="match status" value="1"/>
</dbReference>